<dbReference type="STRING" id="1742973.COMA2_210053"/>
<reference evidence="2" key="1">
    <citation type="submission" date="2015-10" db="EMBL/GenBank/DDBJ databases">
        <authorList>
            <person name="Luecker S."/>
            <person name="Luecker S."/>
        </authorList>
    </citation>
    <scope>NUCLEOTIDE SEQUENCE [LARGE SCALE GENOMIC DNA]</scope>
</reference>
<dbReference type="AlphaFoldDB" id="A0A0S4LK17"/>
<evidence type="ECO:0000313" key="1">
    <source>
        <dbReference type="EMBL" id="CUS36267.1"/>
    </source>
</evidence>
<dbReference type="EMBL" id="CZPZ01000014">
    <property type="protein sequence ID" value="CUS36267.1"/>
    <property type="molecule type" value="Genomic_DNA"/>
</dbReference>
<proteinExistence type="predicted"/>
<keyword evidence="2" id="KW-1185">Reference proteome</keyword>
<sequence length="61" mass="7179">MDNATLEAWPFLRLGRLCLGGWRHAQRADRHDGEHQSRSMKCHVNTRTNTRLLFRHGSHSR</sequence>
<dbReference type="Proteomes" id="UP000198736">
    <property type="component" value="Unassembled WGS sequence"/>
</dbReference>
<evidence type="ECO:0000313" key="2">
    <source>
        <dbReference type="Proteomes" id="UP000198736"/>
    </source>
</evidence>
<accession>A0A0S4LK17</accession>
<protein>
    <submittedName>
        <fullName evidence="1">Uncharacterized protein</fullName>
    </submittedName>
</protein>
<organism evidence="1 2">
    <name type="scientific">Candidatus Nitrospira nitrificans</name>
    <dbReference type="NCBI Taxonomy" id="1742973"/>
    <lineage>
        <taxon>Bacteria</taxon>
        <taxon>Pseudomonadati</taxon>
        <taxon>Nitrospirota</taxon>
        <taxon>Nitrospiria</taxon>
        <taxon>Nitrospirales</taxon>
        <taxon>Nitrospiraceae</taxon>
        <taxon>Nitrospira</taxon>
    </lineage>
</organism>
<gene>
    <name evidence="1" type="ORF">COMA2_210053</name>
</gene>
<name>A0A0S4LK17_9BACT</name>